<keyword evidence="3" id="KW-1185">Reference proteome</keyword>
<dbReference type="GO" id="GO:0016787">
    <property type="term" value="F:hydrolase activity"/>
    <property type="evidence" value="ECO:0007669"/>
    <property type="project" value="UniProtKB-KW"/>
</dbReference>
<keyword evidence="2" id="KW-0378">Hydrolase</keyword>
<reference evidence="2" key="1">
    <citation type="submission" date="2019-10" db="EMBL/GenBank/DDBJ databases">
        <title>Draft genome sequence of Panacibacter sp. KCS-6.</title>
        <authorList>
            <person name="Yim K.J."/>
        </authorList>
    </citation>
    <scope>NUCLEOTIDE SEQUENCE</scope>
    <source>
        <strain evidence="2">KCS-6</strain>
    </source>
</reference>
<dbReference type="Gene3D" id="3.40.50.1820">
    <property type="entry name" value="alpha/beta hydrolase"/>
    <property type="match status" value="1"/>
</dbReference>
<name>A0A8J8JVK8_9BACT</name>
<dbReference type="InterPro" id="IPR052920">
    <property type="entry name" value="DNA-binding_regulatory"/>
</dbReference>
<dbReference type="PANTHER" id="PTHR43358:SF4">
    <property type="entry name" value="ALPHA_BETA HYDROLASE FOLD-1 DOMAIN-CONTAINING PROTEIN"/>
    <property type="match status" value="1"/>
</dbReference>
<gene>
    <name evidence="2" type="ORF">GD597_18575</name>
</gene>
<protein>
    <submittedName>
        <fullName evidence="2">Alpha/beta fold hydrolase</fullName>
    </submittedName>
</protein>
<organism evidence="2 3">
    <name type="scientific">Limnovirga soli</name>
    <dbReference type="NCBI Taxonomy" id="2656915"/>
    <lineage>
        <taxon>Bacteria</taxon>
        <taxon>Pseudomonadati</taxon>
        <taxon>Bacteroidota</taxon>
        <taxon>Chitinophagia</taxon>
        <taxon>Chitinophagales</taxon>
        <taxon>Chitinophagaceae</taxon>
        <taxon>Limnovirga</taxon>
    </lineage>
</organism>
<accession>A0A8J8JVK8</accession>
<dbReference type="SUPFAM" id="SSF53474">
    <property type="entry name" value="alpha/beta-Hydrolases"/>
    <property type="match status" value="1"/>
</dbReference>
<comment type="caution">
    <text evidence="2">The sequence shown here is derived from an EMBL/GenBank/DDBJ whole genome shotgun (WGS) entry which is preliminary data.</text>
</comment>
<dbReference type="RefSeq" id="WP_171609431.1">
    <property type="nucleotide sequence ID" value="NZ_WHPF01000015.1"/>
</dbReference>
<evidence type="ECO:0000313" key="2">
    <source>
        <dbReference type="EMBL" id="NNV57485.1"/>
    </source>
</evidence>
<feature type="domain" description="Serine aminopeptidase S33" evidence="1">
    <location>
        <begin position="102"/>
        <end position="207"/>
    </location>
</feature>
<sequence length="319" mass="35265">MKPLLKRIGIWVLVFFVLFNVLCAFQAYHFTRFYDNVPHKNAADMGFFEKTGAVLLGVPMAKSKVVDSLSVPHTSIVLTTSDGFKIAGWKLVHDKTDTANVARGTVIMFHGHGSCRSGIIPEATAFYNMGWNVLMIDFRSHGESEGNVCSIGINEVRDVKAAYDTVVAGGEKKIVLWGISMGAATISKAMHDYADIQPEKVILEMPFGTMLEAAEGLVRNMHLPDEPLAVELTFWGSVETGMWSFGNKPQEYVKAIHCPVLLQRGEKDIRVTAAETAAIYDNLGSAQKTFVSYEGLGHISLYQHATEKWMQTVTNFLKP</sequence>
<dbReference type="InterPro" id="IPR022742">
    <property type="entry name" value="Hydrolase_4"/>
</dbReference>
<proteinExistence type="predicted"/>
<dbReference type="EMBL" id="WHPF01000015">
    <property type="protein sequence ID" value="NNV57485.1"/>
    <property type="molecule type" value="Genomic_DNA"/>
</dbReference>
<dbReference type="Proteomes" id="UP000598971">
    <property type="component" value="Unassembled WGS sequence"/>
</dbReference>
<dbReference type="PANTHER" id="PTHR43358">
    <property type="entry name" value="ALPHA/BETA-HYDROLASE"/>
    <property type="match status" value="1"/>
</dbReference>
<dbReference type="InterPro" id="IPR029058">
    <property type="entry name" value="AB_hydrolase_fold"/>
</dbReference>
<evidence type="ECO:0000259" key="1">
    <source>
        <dbReference type="Pfam" id="PF12146"/>
    </source>
</evidence>
<dbReference type="AlphaFoldDB" id="A0A8J8JVK8"/>
<evidence type="ECO:0000313" key="3">
    <source>
        <dbReference type="Proteomes" id="UP000598971"/>
    </source>
</evidence>
<dbReference type="Pfam" id="PF12146">
    <property type="entry name" value="Hydrolase_4"/>
    <property type="match status" value="1"/>
</dbReference>